<dbReference type="InterPro" id="IPR014729">
    <property type="entry name" value="Rossmann-like_a/b/a_fold"/>
</dbReference>
<dbReference type="Pfam" id="PF01012">
    <property type="entry name" value="ETF"/>
    <property type="match status" value="1"/>
</dbReference>
<evidence type="ECO:0000259" key="1">
    <source>
        <dbReference type="SMART" id="SM00893"/>
    </source>
</evidence>
<reference evidence="2" key="2">
    <citation type="journal article" date="2021" name="Microbiome">
        <title>Successional dynamics and alternative stable states in a saline activated sludge microbial community over 9 years.</title>
        <authorList>
            <person name="Wang Y."/>
            <person name="Ye J."/>
            <person name="Ju F."/>
            <person name="Liu L."/>
            <person name="Boyd J.A."/>
            <person name="Deng Y."/>
            <person name="Parks D.H."/>
            <person name="Jiang X."/>
            <person name="Yin X."/>
            <person name="Woodcroft B.J."/>
            <person name="Tyson G.W."/>
            <person name="Hugenholtz P."/>
            <person name="Polz M.F."/>
            <person name="Zhang T."/>
        </authorList>
    </citation>
    <scope>NUCLEOTIDE SEQUENCE</scope>
    <source>
        <strain evidence="2">HKST-UBA01</strain>
    </source>
</reference>
<dbReference type="SUPFAM" id="SSF52402">
    <property type="entry name" value="Adenine nucleotide alpha hydrolases-like"/>
    <property type="match status" value="1"/>
</dbReference>
<sequence>MERVLLLAHVESSGEIGKTTREAAQGAAEIARGLGAELVVGLIGARAETQAGTLGVDAAAFLAVSGDEFDEARYASDAAASTALVKASEATVVIAGATSRLSRALPGVAQRVDGRITTHVTGAEVDGGQLSIERWYYRQRMKATLTSPRRPWFVIFAPGIYGPAPASDEAVTCRAIGVPAAGPWRTRVIGEDAGSSEGQTIRPDATLLFVAGAGWTKKQGDGASHVPEAAELIRGFLDRSQASLGSSKSLVDQSSEGGDVIPFMTHLNQVGQTGATPRHPKGLSTCCHGEEPHVVGWRFVTERRAVNLDANCGWARGKADVVYVADAFEVMKRVNELLG</sequence>
<dbReference type="InterPro" id="IPR014730">
    <property type="entry name" value="ETF_a/b_N"/>
</dbReference>
<organism evidence="2 3">
    <name type="scientific">Eiseniibacteriota bacterium</name>
    <dbReference type="NCBI Taxonomy" id="2212470"/>
    <lineage>
        <taxon>Bacteria</taxon>
        <taxon>Candidatus Eiseniibacteriota</taxon>
    </lineage>
</organism>
<dbReference type="EMBL" id="JAGQHR010000047">
    <property type="protein sequence ID" value="MCA9726600.1"/>
    <property type="molecule type" value="Genomic_DNA"/>
</dbReference>
<comment type="caution">
    <text evidence="2">The sequence shown here is derived from an EMBL/GenBank/DDBJ whole genome shotgun (WGS) entry which is preliminary data.</text>
</comment>
<proteinExistence type="predicted"/>
<gene>
    <name evidence="2" type="ORF">KC729_02890</name>
</gene>
<dbReference type="Gene3D" id="3.40.50.1220">
    <property type="entry name" value="TPP-binding domain"/>
    <property type="match status" value="1"/>
</dbReference>
<protein>
    <submittedName>
        <fullName evidence="2">Electron transfer flavoprotein subunit alpha</fullName>
    </submittedName>
</protein>
<reference evidence="2" key="1">
    <citation type="submission" date="2020-04" db="EMBL/GenBank/DDBJ databases">
        <authorList>
            <person name="Zhang T."/>
        </authorList>
    </citation>
    <scope>NUCLEOTIDE SEQUENCE</scope>
    <source>
        <strain evidence="2">HKST-UBA01</strain>
    </source>
</reference>
<dbReference type="Gene3D" id="3.40.50.620">
    <property type="entry name" value="HUPs"/>
    <property type="match status" value="1"/>
</dbReference>
<feature type="domain" description="Electron transfer flavoprotein alpha/beta-subunit N-terminal" evidence="1">
    <location>
        <begin position="4"/>
        <end position="193"/>
    </location>
</feature>
<dbReference type="InterPro" id="IPR029035">
    <property type="entry name" value="DHS-like_NAD/FAD-binding_dom"/>
</dbReference>
<evidence type="ECO:0000313" key="2">
    <source>
        <dbReference type="EMBL" id="MCA9726600.1"/>
    </source>
</evidence>
<dbReference type="SMART" id="SM00893">
    <property type="entry name" value="ETF"/>
    <property type="match status" value="1"/>
</dbReference>
<dbReference type="Proteomes" id="UP000697710">
    <property type="component" value="Unassembled WGS sequence"/>
</dbReference>
<dbReference type="SUPFAM" id="SSF52467">
    <property type="entry name" value="DHS-like NAD/FAD-binding domain"/>
    <property type="match status" value="1"/>
</dbReference>
<accession>A0A956LVR8</accession>
<name>A0A956LVR8_UNCEI</name>
<dbReference type="AlphaFoldDB" id="A0A956LVR8"/>
<evidence type="ECO:0000313" key="3">
    <source>
        <dbReference type="Proteomes" id="UP000697710"/>
    </source>
</evidence>